<dbReference type="EMBL" id="BK014685">
    <property type="protein sequence ID" value="DAD67747.1"/>
    <property type="molecule type" value="Genomic_DNA"/>
</dbReference>
<accession>A0A8S5LD07</accession>
<name>A0A8S5LD07_9CAUD</name>
<evidence type="ECO:0000313" key="1">
    <source>
        <dbReference type="EMBL" id="DAD67747.1"/>
    </source>
</evidence>
<proteinExistence type="predicted"/>
<organism evidence="1">
    <name type="scientific">Myoviridae sp. ctngn1</name>
    <dbReference type="NCBI Taxonomy" id="2823551"/>
    <lineage>
        <taxon>Viruses</taxon>
        <taxon>Duplodnaviria</taxon>
        <taxon>Heunggongvirae</taxon>
        <taxon>Uroviricota</taxon>
        <taxon>Caudoviricetes</taxon>
    </lineage>
</organism>
<sequence length="63" mass="7181">MAREKPAYRDNLEFLLERSGGKALLNVKEVCQICGISYNTARKLFQFNECNMISVPTLARELS</sequence>
<protein>
    <submittedName>
        <fullName evidence="1">Pyocin activator protein PrtN</fullName>
    </submittedName>
</protein>
<reference evidence="1" key="1">
    <citation type="journal article" date="2021" name="Proc. Natl. Acad. Sci. U.S.A.">
        <title>A Catalog of Tens of Thousands of Viruses from Human Metagenomes Reveals Hidden Associations with Chronic Diseases.</title>
        <authorList>
            <person name="Tisza M.J."/>
            <person name="Buck C.B."/>
        </authorList>
    </citation>
    <scope>NUCLEOTIDE SEQUENCE</scope>
    <source>
        <strain evidence="1">Ctngn1</strain>
    </source>
</reference>